<protein>
    <recommendedName>
        <fullName evidence="3">Calcineurin-like phosphoesterase domain-containing protein</fullName>
    </recommendedName>
</protein>
<dbReference type="SUPFAM" id="SSF56300">
    <property type="entry name" value="Metallo-dependent phosphatases"/>
    <property type="match status" value="1"/>
</dbReference>
<organism evidence="1 2">
    <name type="scientific">Amniculicola lignicola CBS 123094</name>
    <dbReference type="NCBI Taxonomy" id="1392246"/>
    <lineage>
        <taxon>Eukaryota</taxon>
        <taxon>Fungi</taxon>
        <taxon>Dikarya</taxon>
        <taxon>Ascomycota</taxon>
        <taxon>Pezizomycotina</taxon>
        <taxon>Dothideomycetes</taxon>
        <taxon>Pleosporomycetidae</taxon>
        <taxon>Pleosporales</taxon>
        <taxon>Amniculicolaceae</taxon>
        <taxon>Amniculicola</taxon>
    </lineage>
</organism>
<dbReference type="Gene3D" id="3.60.21.10">
    <property type="match status" value="1"/>
</dbReference>
<dbReference type="OrthoDB" id="3938940at2759"/>
<accession>A0A6A5W7W0</accession>
<keyword evidence="2" id="KW-1185">Reference proteome</keyword>
<evidence type="ECO:0000313" key="2">
    <source>
        <dbReference type="Proteomes" id="UP000799779"/>
    </source>
</evidence>
<dbReference type="InterPro" id="IPR029052">
    <property type="entry name" value="Metallo-depent_PP-like"/>
</dbReference>
<sequence length="543" mass="61542">MDIATFILLADPQIGWEDDTKAQVQKLSKLNEALSFLSSQSYPATNEKGDQLDITCKGLPIGQPAGVFIAGDLTNYGGHYNFSEQSNLVKYHPHNYSGGDILQDIQALYDPWHPREDVTQPSGCGKIYFGLGNHDFVGGDGSTNQWGDDNPGFGWRGFDDKYSKPGDFYRYQMWNFINQMHRGYHQKVNLRWYDRTPRFEIPADAIDCNPNGTFWWGDNSFNYVIDLGPVDVYQLHCYGGDNDHGRKSGLDWLKRKLAAKGYARPVVIVQHFSFFTWVNKGSDRAKWDWCENQRDNFLEVLAPYNIIALCNGHIHDTEPKWPRAITVPNARGTFDIDPKKVLYEFRPGSAMHQKFALFRVETPKGGGPGSFNVIFYSAAVEGQIPITWTWKGWNKSLSVPAPIYVRDIVVICMDHEDDVSPDLPTKCTEISGKSSDINKGFGGKYVYIRPLLTMDRSKAISSLSIFRPKTEDKARVNLATGAKGGFRYVNVYRDANLRPVTRLLLLRSDKKVTQLPNGFNEISTDINEGRGGDFLHLVWNLEY</sequence>
<name>A0A6A5W7W0_9PLEO</name>
<dbReference type="Proteomes" id="UP000799779">
    <property type="component" value="Unassembled WGS sequence"/>
</dbReference>
<evidence type="ECO:0008006" key="3">
    <source>
        <dbReference type="Google" id="ProtNLM"/>
    </source>
</evidence>
<proteinExistence type="predicted"/>
<evidence type="ECO:0000313" key="1">
    <source>
        <dbReference type="EMBL" id="KAF1993716.1"/>
    </source>
</evidence>
<reference evidence="1" key="1">
    <citation type="journal article" date="2020" name="Stud. Mycol.">
        <title>101 Dothideomycetes genomes: a test case for predicting lifestyles and emergence of pathogens.</title>
        <authorList>
            <person name="Haridas S."/>
            <person name="Albert R."/>
            <person name="Binder M."/>
            <person name="Bloem J."/>
            <person name="Labutti K."/>
            <person name="Salamov A."/>
            <person name="Andreopoulos B."/>
            <person name="Baker S."/>
            <person name="Barry K."/>
            <person name="Bills G."/>
            <person name="Bluhm B."/>
            <person name="Cannon C."/>
            <person name="Castanera R."/>
            <person name="Culley D."/>
            <person name="Daum C."/>
            <person name="Ezra D."/>
            <person name="Gonzalez J."/>
            <person name="Henrissat B."/>
            <person name="Kuo A."/>
            <person name="Liang C."/>
            <person name="Lipzen A."/>
            <person name="Lutzoni F."/>
            <person name="Magnuson J."/>
            <person name="Mondo S."/>
            <person name="Nolan M."/>
            <person name="Ohm R."/>
            <person name="Pangilinan J."/>
            <person name="Park H.-J."/>
            <person name="Ramirez L."/>
            <person name="Alfaro M."/>
            <person name="Sun H."/>
            <person name="Tritt A."/>
            <person name="Yoshinaga Y."/>
            <person name="Zwiers L.-H."/>
            <person name="Turgeon B."/>
            <person name="Goodwin S."/>
            <person name="Spatafora J."/>
            <person name="Crous P."/>
            <person name="Grigoriev I."/>
        </authorList>
    </citation>
    <scope>NUCLEOTIDE SEQUENCE</scope>
    <source>
        <strain evidence="1">CBS 123094</strain>
    </source>
</reference>
<dbReference type="Gene3D" id="2.100.10.50">
    <property type="match status" value="1"/>
</dbReference>
<gene>
    <name evidence="1" type="ORF">P154DRAFT_527585</name>
</gene>
<dbReference type="AlphaFoldDB" id="A0A6A5W7W0"/>
<dbReference type="EMBL" id="ML977689">
    <property type="protein sequence ID" value="KAF1993716.1"/>
    <property type="molecule type" value="Genomic_DNA"/>
</dbReference>